<gene>
    <name evidence="1" type="ORF">LACPI_1925</name>
</gene>
<dbReference type="RefSeq" id="WP_047916133.1">
    <property type="nucleotide sequence ID" value="NZ_LN774769.1"/>
</dbReference>
<protein>
    <submittedName>
        <fullName evidence="1">Phage protein</fullName>
    </submittedName>
</protein>
<evidence type="ECO:0000313" key="1">
    <source>
        <dbReference type="EMBL" id="CEN29125.1"/>
    </source>
</evidence>
<dbReference type="EMBL" id="LN774769">
    <property type="protein sequence ID" value="CEN29125.1"/>
    <property type="molecule type" value="Genomic_DNA"/>
</dbReference>
<sequence>MDKQDLIYFLISEIKKQGFDVVANNLFPLAAVVNINKKVLIYNPTTITPFKLAHELSHIINKDCHRTNDYDALSVHEIRANREAILMLWQVFEQNGGNYSYFSFFADLTESPFELAYTIISNEYHDMLEAITEIYEDDLSVDIEKSQLHKYALDYISSCNELELINLYSFLDSYHLDYDLYDLAKKEFSKLLGVA</sequence>
<proteinExistence type="predicted"/>
<dbReference type="KEGG" id="lpk:LACPI_1925"/>
<organism evidence="1 2">
    <name type="scientific">Pseudolactococcus piscium MKFS47</name>
    <dbReference type="NCBI Taxonomy" id="297352"/>
    <lineage>
        <taxon>Bacteria</taxon>
        <taxon>Bacillati</taxon>
        <taxon>Bacillota</taxon>
        <taxon>Bacilli</taxon>
        <taxon>Lactobacillales</taxon>
        <taxon>Streptococcaceae</taxon>
        <taxon>Pseudolactococcus</taxon>
    </lineage>
</organism>
<evidence type="ECO:0000313" key="2">
    <source>
        <dbReference type="Proteomes" id="UP000033166"/>
    </source>
</evidence>
<accession>A0A0D6E068</accession>
<name>A0A0D6E068_9LACT</name>
<dbReference type="AlphaFoldDB" id="A0A0D6E068"/>
<dbReference type="Proteomes" id="UP000033166">
    <property type="component" value="Chromosome I"/>
</dbReference>
<dbReference type="HOGENOM" id="CLU_125922_0_0_9"/>
<reference evidence="2" key="1">
    <citation type="submission" date="2015-01" db="EMBL/GenBank/DDBJ databases">
        <authorList>
            <person name="Andreevskaya M."/>
        </authorList>
    </citation>
    <scope>NUCLEOTIDE SEQUENCE [LARGE SCALE GENOMIC DNA]</scope>
    <source>
        <strain evidence="2">MKFS47</strain>
    </source>
</reference>